<keyword evidence="3 6" id="KW-0812">Transmembrane</keyword>
<feature type="transmembrane region" description="Helical" evidence="6">
    <location>
        <begin position="126"/>
        <end position="145"/>
    </location>
</feature>
<protein>
    <submittedName>
        <fullName evidence="8">DMT family transporter</fullName>
    </submittedName>
</protein>
<organism evidence="8 9">
    <name type="scientific">Pigmentiphaga daeguensis</name>
    <dbReference type="NCBI Taxonomy" id="414049"/>
    <lineage>
        <taxon>Bacteria</taxon>
        <taxon>Pseudomonadati</taxon>
        <taxon>Pseudomonadota</taxon>
        <taxon>Betaproteobacteria</taxon>
        <taxon>Burkholderiales</taxon>
        <taxon>Alcaligenaceae</taxon>
        <taxon>Pigmentiphaga</taxon>
    </lineage>
</organism>
<evidence type="ECO:0000256" key="4">
    <source>
        <dbReference type="ARBA" id="ARBA00022989"/>
    </source>
</evidence>
<evidence type="ECO:0000256" key="5">
    <source>
        <dbReference type="ARBA" id="ARBA00023136"/>
    </source>
</evidence>
<proteinExistence type="inferred from homology"/>
<accession>A0ABN1CKL6</accession>
<dbReference type="InterPro" id="IPR050638">
    <property type="entry name" value="AA-Vitamin_Transporters"/>
</dbReference>
<sequence>MPASRLWNSAYFLLITTVLFWSGNFIVGRAAGGTVPPIALAFWRWAGGTLILLVLARRHWLNDLPAIRRHVPILLLLSLLGIAGFNTLVYIGLRQTSAVNALLMQSAIPMVTLLFSFLLLGQRASLPQIAGVAISLAGIAAIATRGRPQDLLALALNPGDAWIVAAVAVWGLYTTLLARRPAIHPLSLLTVTFLMGTLMLLPLYLYEHAQGARIEAGLPGALAIAYVILLPGIVANFFYNRGVELIGAGPASLFIHLMPVFGTLLAVVFLGERVHLFHLAGIGLIATGIALATAARRRAAGRRPSS</sequence>
<keyword evidence="9" id="KW-1185">Reference proteome</keyword>
<evidence type="ECO:0000259" key="7">
    <source>
        <dbReference type="Pfam" id="PF00892"/>
    </source>
</evidence>
<feature type="transmembrane region" description="Helical" evidence="6">
    <location>
        <begin position="251"/>
        <end position="270"/>
    </location>
</feature>
<feature type="transmembrane region" description="Helical" evidence="6">
    <location>
        <begin position="42"/>
        <end position="61"/>
    </location>
</feature>
<dbReference type="PANTHER" id="PTHR32322:SF2">
    <property type="entry name" value="EAMA DOMAIN-CONTAINING PROTEIN"/>
    <property type="match status" value="1"/>
</dbReference>
<feature type="domain" description="EamA" evidence="7">
    <location>
        <begin position="158"/>
        <end position="292"/>
    </location>
</feature>
<dbReference type="EMBL" id="BAAAEN010000020">
    <property type="protein sequence ID" value="GAA0521019.1"/>
    <property type="molecule type" value="Genomic_DNA"/>
</dbReference>
<dbReference type="InterPro" id="IPR037185">
    <property type="entry name" value="EmrE-like"/>
</dbReference>
<feature type="transmembrane region" description="Helical" evidence="6">
    <location>
        <begin position="151"/>
        <end position="173"/>
    </location>
</feature>
<evidence type="ECO:0000256" key="2">
    <source>
        <dbReference type="ARBA" id="ARBA00007362"/>
    </source>
</evidence>
<dbReference type="InterPro" id="IPR000620">
    <property type="entry name" value="EamA_dom"/>
</dbReference>
<evidence type="ECO:0000313" key="8">
    <source>
        <dbReference type="EMBL" id="GAA0521019.1"/>
    </source>
</evidence>
<evidence type="ECO:0000256" key="6">
    <source>
        <dbReference type="SAM" id="Phobius"/>
    </source>
</evidence>
<dbReference type="RefSeq" id="WP_087839153.1">
    <property type="nucleotide sequence ID" value="NZ_BAAAEN010000020.1"/>
</dbReference>
<keyword evidence="4 6" id="KW-1133">Transmembrane helix</keyword>
<feature type="transmembrane region" description="Helical" evidence="6">
    <location>
        <begin position="276"/>
        <end position="295"/>
    </location>
</feature>
<gene>
    <name evidence="8" type="ORF">GCM10009097_43180</name>
</gene>
<dbReference type="PANTHER" id="PTHR32322">
    <property type="entry name" value="INNER MEMBRANE TRANSPORTER"/>
    <property type="match status" value="1"/>
</dbReference>
<feature type="transmembrane region" description="Helical" evidence="6">
    <location>
        <begin position="99"/>
        <end position="119"/>
    </location>
</feature>
<comment type="subcellular location">
    <subcellularLocation>
        <location evidence="1">Membrane</location>
        <topology evidence="1">Multi-pass membrane protein</topology>
    </subcellularLocation>
</comment>
<feature type="transmembrane region" description="Helical" evidence="6">
    <location>
        <begin position="218"/>
        <end position="239"/>
    </location>
</feature>
<feature type="transmembrane region" description="Helical" evidence="6">
    <location>
        <begin position="185"/>
        <end position="206"/>
    </location>
</feature>
<feature type="domain" description="EamA" evidence="7">
    <location>
        <begin position="9"/>
        <end position="143"/>
    </location>
</feature>
<evidence type="ECO:0000256" key="3">
    <source>
        <dbReference type="ARBA" id="ARBA00022692"/>
    </source>
</evidence>
<reference evidence="8 9" key="1">
    <citation type="journal article" date="2019" name="Int. J. Syst. Evol. Microbiol.">
        <title>The Global Catalogue of Microorganisms (GCM) 10K type strain sequencing project: providing services to taxonomists for standard genome sequencing and annotation.</title>
        <authorList>
            <consortium name="The Broad Institute Genomics Platform"/>
            <consortium name="The Broad Institute Genome Sequencing Center for Infectious Disease"/>
            <person name="Wu L."/>
            <person name="Ma J."/>
        </authorList>
    </citation>
    <scope>NUCLEOTIDE SEQUENCE [LARGE SCALE GENOMIC DNA]</scope>
    <source>
        <strain evidence="8 9">JCM 14330</strain>
    </source>
</reference>
<comment type="caution">
    <text evidence="8">The sequence shown here is derived from an EMBL/GenBank/DDBJ whole genome shotgun (WGS) entry which is preliminary data.</text>
</comment>
<feature type="transmembrane region" description="Helical" evidence="6">
    <location>
        <begin position="73"/>
        <end position="93"/>
    </location>
</feature>
<dbReference type="Pfam" id="PF00892">
    <property type="entry name" value="EamA"/>
    <property type="match status" value="2"/>
</dbReference>
<evidence type="ECO:0000256" key="1">
    <source>
        <dbReference type="ARBA" id="ARBA00004141"/>
    </source>
</evidence>
<name>A0ABN1CKL6_9BURK</name>
<keyword evidence="5 6" id="KW-0472">Membrane</keyword>
<comment type="similarity">
    <text evidence="2">Belongs to the EamA transporter family.</text>
</comment>
<dbReference type="Proteomes" id="UP001501706">
    <property type="component" value="Unassembled WGS sequence"/>
</dbReference>
<dbReference type="SUPFAM" id="SSF103481">
    <property type="entry name" value="Multidrug resistance efflux transporter EmrE"/>
    <property type="match status" value="2"/>
</dbReference>
<evidence type="ECO:0000313" key="9">
    <source>
        <dbReference type="Proteomes" id="UP001501706"/>
    </source>
</evidence>